<dbReference type="OrthoDB" id="4313158at2"/>
<dbReference type="EMBL" id="QOIM01000042">
    <property type="protein sequence ID" value="RCG14993.1"/>
    <property type="molecule type" value="Genomic_DNA"/>
</dbReference>
<gene>
    <name evidence="2" type="ORF">DQ392_28525</name>
</gene>
<comment type="caution">
    <text evidence="2">The sequence shown here is derived from an EMBL/GenBank/DDBJ whole genome shotgun (WGS) entry which is preliminary data.</text>
</comment>
<proteinExistence type="predicted"/>
<evidence type="ECO:0008006" key="4">
    <source>
        <dbReference type="Google" id="ProtNLM"/>
    </source>
</evidence>
<organism evidence="2 3">
    <name type="scientific">Streptomyces reniochalinae</name>
    <dbReference type="NCBI Taxonomy" id="2250578"/>
    <lineage>
        <taxon>Bacteria</taxon>
        <taxon>Bacillati</taxon>
        <taxon>Actinomycetota</taxon>
        <taxon>Actinomycetes</taxon>
        <taxon>Kitasatosporales</taxon>
        <taxon>Streptomycetaceae</taxon>
        <taxon>Streptomyces</taxon>
    </lineage>
</organism>
<name>A0A367EAF7_9ACTN</name>
<reference evidence="2 3" key="1">
    <citation type="submission" date="2018-06" db="EMBL/GenBank/DDBJ databases">
        <title>Streptomyces reniochalinae sp. nov. and Streptomyces diacarnus sp. nov. from marine sponges.</title>
        <authorList>
            <person name="Li L."/>
        </authorList>
    </citation>
    <scope>NUCLEOTIDE SEQUENCE [LARGE SCALE GENOMIC DNA]</scope>
    <source>
        <strain evidence="2 3">LHW50302</strain>
    </source>
</reference>
<feature type="region of interest" description="Disordered" evidence="1">
    <location>
        <begin position="8"/>
        <end position="43"/>
    </location>
</feature>
<evidence type="ECO:0000313" key="3">
    <source>
        <dbReference type="Proteomes" id="UP000253507"/>
    </source>
</evidence>
<evidence type="ECO:0000256" key="1">
    <source>
        <dbReference type="SAM" id="MobiDB-lite"/>
    </source>
</evidence>
<keyword evidence="3" id="KW-1185">Reference proteome</keyword>
<accession>A0A367EAF7</accession>
<dbReference type="AlphaFoldDB" id="A0A367EAF7"/>
<evidence type="ECO:0000313" key="2">
    <source>
        <dbReference type="EMBL" id="RCG14993.1"/>
    </source>
</evidence>
<protein>
    <recommendedName>
        <fullName evidence="4">AG1 protein</fullName>
    </recommendedName>
</protein>
<feature type="compositionally biased region" description="Gly residues" evidence="1">
    <location>
        <begin position="29"/>
        <end position="38"/>
    </location>
</feature>
<dbReference type="RefSeq" id="WP_114018530.1">
    <property type="nucleotide sequence ID" value="NZ_QOIM01000042.1"/>
</dbReference>
<sequence length="149" mass="15808">MAFEEWEQAKANAAAAGDDTRMQLAGRPAAGGSGGNGGASDLVVHDDELGKLGNMAYDLRHQLGVDGKHARHASYEAAGSLADDGFDMGTALSEACDSWDTKLKTLGDACGQISNHLDYSRGAHAKDEDRITSQMSSIAKLDEYLKYDK</sequence>
<dbReference type="Proteomes" id="UP000253507">
    <property type="component" value="Unassembled WGS sequence"/>
</dbReference>